<dbReference type="AlphaFoldDB" id="A0A4Q2U5S6"/>
<keyword evidence="2" id="KW-0813">Transport</keyword>
<feature type="transmembrane region" description="Helical" evidence="6">
    <location>
        <begin position="118"/>
        <end position="139"/>
    </location>
</feature>
<dbReference type="Gene3D" id="1.20.1250.20">
    <property type="entry name" value="MFS general substrate transporter like domains"/>
    <property type="match status" value="2"/>
</dbReference>
<dbReference type="PANTHER" id="PTHR43791">
    <property type="entry name" value="PERMEASE-RELATED"/>
    <property type="match status" value="1"/>
</dbReference>
<evidence type="ECO:0000313" key="9">
    <source>
        <dbReference type="Proteomes" id="UP000290759"/>
    </source>
</evidence>
<feature type="transmembrane region" description="Helical" evidence="6">
    <location>
        <begin position="61"/>
        <end position="82"/>
    </location>
</feature>
<feature type="transmembrane region" description="Helical" evidence="6">
    <location>
        <begin position="151"/>
        <end position="174"/>
    </location>
</feature>
<feature type="domain" description="Major facilitator superfamily (MFS) profile" evidence="7">
    <location>
        <begin position="28"/>
        <end position="434"/>
    </location>
</feature>
<dbReference type="PANTHER" id="PTHR43791:SF100">
    <property type="entry name" value="SUGAR TRANSPORTER"/>
    <property type="match status" value="1"/>
</dbReference>
<feature type="transmembrane region" description="Helical" evidence="6">
    <location>
        <begin position="287"/>
        <end position="309"/>
    </location>
</feature>
<feature type="transmembrane region" description="Helical" evidence="6">
    <location>
        <begin position="94"/>
        <end position="112"/>
    </location>
</feature>
<dbReference type="Proteomes" id="UP000290759">
    <property type="component" value="Unassembled WGS sequence"/>
</dbReference>
<accession>A0A4Q2U5S6</accession>
<proteinExistence type="predicted"/>
<feature type="transmembrane region" description="Helical" evidence="6">
    <location>
        <begin position="378"/>
        <end position="398"/>
    </location>
</feature>
<dbReference type="Pfam" id="PF07690">
    <property type="entry name" value="MFS_1"/>
    <property type="match status" value="1"/>
</dbReference>
<reference evidence="8 9" key="1">
    <citation type="submission" date="2018-12" db="EMBL/GenBank/DDBJ databases">
        <authorList>
            <person name="Grouzdev D.S."/>
            <person name="Krutkina M.S."/>
        </authorList>
    </citation>
    <scope>NUCLEOTIDE SEQUENCE [LARGE SCALE GENOMIC DNA]</scope>
    <source>
        <strain evidence="8 9">RmlP026</strain>
    </source>
</reference>
<feature type="transmembrane region" description="Helical" evidence="6">
    <location>
        <begin position="255"/>
        <end position="275"/>
    </location>
</feature>
<feature type="transmembrane region" description="Helical" evidence="6">
    <location>
        <begin position="346"/>
        <end position="366"/>
    </location>
</feature>
<dbReference type="PROSITE" id="PS50850">
    <property type="entry name" value="MFS"/>
    <property type="match status" value="1"/>
</dbReference>
<keyword evidence="5 6" id="KW-0472">Membrane</keyword>
<feature type="transmembrane region" description="Helical" evidence="6">
    <location>
        <begin position="410"/>
        <end position="430"/>
    </location>
</feature>
<dbReference type="OrthoDB" id="9773957at2"/>
<feature type="transmembrane region" description="Helical" evidence="6">
    <location>
        <begin position="321"/>
        <end position="340"/>
    </location>
</feature>
<dbReference type="GO" id="GO:0005886">
    <property type="term" value="C:plasma membrane"/>
    <property type="evidence" value="ECO:0007669"/>
    <property type="project" value="TreeGrafter"/>
</dbReference>
<evidence type="ECO:0000256" key="1">
    <source>
        <dbReference type="ARBA" id="ARBA00004141"/>
    </source>
</evidence>
<evidence type="ECO:0000313" key="8">
    <source>
        <dbReference type="EMBL" id="RYC30421.1"/>
    </source>
</evidence>
<name>A0A4Q2U5S6_9HYPH</name>
<reference evidence="8 9" key="2">
    <citation type="submission" date="2019-02" db="EMBL/GenBank/DDBJ databases">
        <title>'Lichenibacterium ramalinii' gen. nov. sp. nov., 'Lichenibacterium minor' gen. nov. sp. nov.</title>
        <authorList>
            <person name="Pankratov T."/>
        </authorList>
    </citation>
    <scope>NUCLEOTIDE SEQUENCE [LARGE SCALE GENOMIC DNA]</scope>
    <source>
        <strain evidence="8 9">RmlP026</strain>
    </source>
</reference>
<keyword evidence="9" id="KW-1185">Reference proteome</keyword>
<dbReference type="EMBL" id="QYBB01000025">
    <property type="protein sequence ID" value="RYC30421.1"/>
    <property type="molecule type" value="Genomic_DNA"/>
</dbReference>
<organism evidence="8 9">
    <name type="scientific">Lichenibacterium minor</name>
    <dbReference type="NCBI Taxonomy" id="2316528"/>
    <lineage>
        <taxon>Bacteria</taxon>
        <taxon>Pseudomonadati</taxon>
        <taxon>Pseudomonadota</taxon>
        <taxon>Alphaproteobacteria</taxon>
        <taxon>Hyphomicrobiales</taxon>
        <taxon>Lichenihabitantaceae</taxon>
        <taxon>Lichenibacterium</taxon>
    </lineage>
</organism>
<evidence type="ECO:0000256" key="2">
    <source>
        <dbReference type="ARBA" id="ARBA00022448"/>
    </source>
</evidence>
<comment type="caution">
    <text evidence="8">The sequence shown here is derived from an EMBL/GenBank/DDBJ whole genome shotgun (WGS) entry which is preliminary data.</text>
</comment>
<dbReference type="InterPro" id="IPR036259">
    <property type="entry name" value="MFS_trans_sf"/>
</dbReference>
<dbReference type="GO" id="GO:0022857">
    <property type="term" value="F:transmembrane transporter activity"/>
    <property type="evidence" value="ECO:0007669"/>
    <property type="project" value="InterPro"/>
</dbReference>
<evidence type="ECO:0000256" key="5">
    <source>
        <dbReference type="ARBA" id="ARBA00023136"/>
    </source>
</evidence>
<feature type="transmembrane region" description="Helical" evidence="6">
    <location>
        <begin position="186"/>
        <end position="208"/>
    </location>
</feature>
<keyword evidence="4 6" id="KW-1133">Transmembrane helix</keyword>
<comment type="subcellular location">
    <subcellularLocation>
        <location evidence="1">Membrane</location>
        <topology evidence="1">Multi-pass membrane protein</topology>
    </subcellularLocation>
</comment>
<gene>
    <name evidence="8" type="ORF">D3273_18635</name>
</gene>
<evidence type="ECO:0000256" key="6">
    <source>
        <dbReference type="SAM" id="Phobius"/>
    </source>
</evidence>
<dbReference type="FunFam" id="1.20.1250.20:FF:000018">
    <property type="entry name" value="MFS transporter permease"/>
    <property type="match status" value="1"/>
</dbReference>
<feature type="transmembrane region" description="Helical" evidence="6">
    <location>
        <begin position="24"/>
        <end position="41"/>
    </location>
</feature>
<keyword evidence="3 6" id="KW-0812">Transmembrane</keyword>
<evidence type="ECO:0000256" key="4">
    <source>
        <dbReference type="ARBA" id="ARBA00022989"/>
    </source>
</evidence>
<sequence>MTPDSAPSNTDELPPEHRAGTRTVMRRLLPLMFGIYFLSFVDRTNVALAKSALDSQLGITAAIYGLGAGIFFLGYALLEVPSNLIAYRVGPRRWIARIAISWGVVSAAMMFVQGEWSFYALRLVLGITEAGLFPALMYVTTLWFAQKDRSIAIGWIYTAPALGLLLGNPLGGLILRLDGLSGLRGWQWLFLLEGAATVVFGAILLFVFPDRPRDAKWLSRDEAEAVERHALGTGARPHHSGTSGWIRAVREPSTVLMGLVYFFNQVGFVGLYFFAPSMVQQMQVSNPVLVGLLSSTVGFGFLLGVLVLPRLHRRARSDFRFLGAATAGLVVTSGLFMAVSAPGLRLALLAATAFFAGGILPIYWAVAMKRLRGIEAAAGLALINTVGLLGGFAGPYLFGLAEARTGTSASGYAIILLTAIVGLVLIPVLARVSAPGRVEALPSAAFTGGETRSRP</sequence>
<dbReference type="SUPFAM" id="SSF103473">
    <property type="entry name" value="MFS general substrate transporter"/>
    <property type="match status" value="1"/>
</dbReference>
<evidence type="ECO:0000259" key="7">
    <source>
        <dbReference type="PROSITE" id="PS50850"/>
    </source>
</evidence>
<protein>
    <submittedName>
        <fullName evidence="8">MFS transporter</fullName>
    </submittedName>
</protein>
<evidence type="ECO:0000256" key="3">
    <source>
        <dbReference type="ARBA" id="ARBA00022692"/>
    </source>
</evidence>
<dbReference type="InterPro" id="IPR020846">
    <property type="entry name" value="MFS_dom"/>
</dbReference>
<dbReference type="InterPro" id="IPR011701">
    <property type="entry name" value="MFS"/>
</dbReference>